<accession>A0A2U2CIK9</accession>
<dbReference type="GeneID" id="94363446"/>
<dbReference type="EMBL" id="QEYD01000001">
    <property type="protein sequence ID" value="PWE31614.1"/>
    <property type="molecule type" value="Genomic_DNA"/>
</dbReference>
<evidence type="ECO:0000313" key="1">
    <source>
        <dbReference type="EMBL" id="PWE31614.1"/>
    </source>
</evidence>
<dbReference type="PANTHER" id="PTHR30143:SF0">
    <property type="entry name" value="2-KETO-4-PENTENOATE HYDRATASE"/>
    <property type="match status" value="1"/>
</dbReference>
<dbReference type="InterPro" id="IPR050772">
    <property type="entry name" value="Hydratase-Decarb/MhpD_sf"/>
</dbReference>
<dbReference type="AlphaFoldDB" id="A0A2U2CIK9"/>
<dbReference type="GO" id="GO:0008684">
    <property type="term" value="F:2-oxopent-4-enoate hydratase activity"/>
    <property type="evidence" value="ECO:0007669"/>
    <property type="project" value="TreeGrafter"/>
</dbReference>
<dbReference type="Proteomes" id="UP000244940">
    <property type="component" value="Unassembled WGS sequence"/>
</dbReference>
<dbReference type="SUPFAM" id="SSF56529">
    <property type="entry name" value="FAH"/>
    <property type="match status" value="1"/>
</dbReference>
<reference evidence="1 2" key="1">
    <citation type="submission" date="2018-05" db="EMBL/GenBank/DDBJ databases">
        <title>Pararhodobacter marina sp. nov., isolated from deep-sea water of the Indian Ocean.</title>
        <authorList>
            <person name="Lai Q.Sr."/>
            <person name="Liu X."/>
            <person name="Shao Z."/>
        </authorList>
    </citation>
    <scope>NUCLEOTIDE SEQUENCE [LARGE SCALE GENOMIC DNA]</scope>
    <source>
        <strain evidence="1 2">CIC4N-9</strain>
    </source>
</reference>
<dbReference type="OrthoDB" id="9792137at2"/>
<dbReference type="InterPro" id="IPR036663">
    <property type="entry name" value="Fumarylacetoacetase_C_sf"/>
</dbReference>
<keyword evidence="2" id="KW-1185">Reference proteome</keyword>
<dbReference type="RefSeq" id="WP_109531415.1">
    <property type="nucleotide sequence ID" value="NZ_QEYD01000001.1"/>
</dbReference>
<comment type="caution">
    <text evidence="1">The sequence shown here is derived from an EMBL/GenBank/DDBJ whole genome shotgun (WGS) entry which is preliminary data.</text>
</comment>
<proteinExistence type="predicted"/>
<protein>
    <submittedName>
        <fullName evidence="1">Hydratase</fullName>
    </submittedName>
</protein>
<dbReference type="Gene3D" id="3.90.850.10">
    <property type="entry name" value="Fumarylacetoacetase-like, C-terminal domain"/>
    <property type="match status" value="1"/>
</dbReference>
<dbReference type="GO" id="GO:0005737">
    <property type="term" value="C:cytoplasm"/>
    <property type="evidence" value="ECO:0007669"/>
    <property type="project" value="TreeGrafter"/>
</dbReference>
<dbReference type="PANTHER" id="PTHR30143">
    <property type="entry name" value="ACID HYDRATASE"/>
    <property type="match status" value="1"/>
</dbReference>
<sequence length="255" mass="27108">MITVADAILQAFDHRQPMAPITDSDPGFDLARAYAAQADLTQSRLRRGARVVGVKTGFTNTTIWDLYNVHAPIHGPVFDTTWRSGPVAAADFLEPRIEPEIVLRLDASPSPEMDDESLTACIGALARGFEIVTSPFPGWRFRAADTVAAGALHGALVTGDFARATRDALAALATFDIRLIRDGETVARGRGANVLGTGPLAALRDLVTRRGADRLQAGWIVSTGTLTDALPIAPGESWTTEIDGLSLPPLSLTIA</sequence>
<name>A0A2U2CIK9_9RHOB</name>
<organism evidence="1 2">
    <name type="scientific">Pararhodobacter marinus</name>
    <dbReference type="NCBI Taxonomy" id="2184063"/>
    <lineage>
        <taxon>Bacteria</taxon>
        <taxon>Pseudomonadati</taxon>
        <taxon>Pseudomonadota</taxon>
        <taxon>Alphaproteobacteria</taxon>
        <taxon>Rhodobacterales</taxon>
        <taxon>Paracoccaceae</taxon>
        <taxon>Pararhodobacter</taxon>
    </lineage>
</organism>
<gene>
    <name evidence="1" type="ORF">C4N9_00955</name>
</gene>
<evidence type="ECO:0000313" key="2">
    <source>
        <dbReference type="Proteomes" id="UP000244940"/>
    </source>
</evidence>